<reference evidence="2 3" key="1">
    <citation type="submission" date="2016-08" db="EMBL/GenBank/DDBJ databases">
        <authorList>
            <consortium name="Pathogen Informatics"/>
        </authorList>
    </citation>
    <scope>NUCLEOTIDE SEQUENCE [LARGE SCALE GENOMIC DNA]</scope>
    <source>
        <strain evidence="2 3">DK</strain>
    </source>
</reference>
<gene>
    <name evidence="2" type="ORF">PCHDK_000544800</name>
</gene>
<accession>A0A1D3LAE6</accession>
<evidence type="ECO:0000313" key="2">
    <source>
        <dbReference type="EMBL" id="SCL95407.1"/>
    </source>
</evidence>
<dbReference type="Pfam" id="PF06022">
    <property type="entry name" value="Cir_Bir_Yir"/>
    <property type="match status" value="1"/>
</dbReference>
<protein>
    <submittedName>
        <fullName evidence="2">Plasmodium variant antigen protein Cir/Yir/Bir, putative</fullName>
    </submittedName>
</protein>
<dbReference type="AlphaFoldDB" id="A0A1D3LAE6"/>
<keyword evidence="1" id="KW-1133">Transmembrane helix</keyword>
<keyword evidence="1" id="KW-0812">Transmembrane</keyword>
<dbReference type="Proteomes" id="UP000195879">
    <property type="component" value="Unassembled WGS sequence"/>
</dbReference>
<dbReference type="NCBIfam" id="TIGR01590">
    <property type="entry name" value="yir-bir-cir_Pla"/>
    <property type="match status" value="1"/>
</dbReference>
<name>A0A1D3LAE6_PLACE</name>
<dbReference type="InterPro" id="IPR006477">
    <property type="entry name" value="Yir_bir_cir"/>
</dbReference>
<evidence type="ECO:0000256" key="1">
    <source>
        <dbReference type="SAM" id="Phobius"/>
    </source>
</evidence>
<dbReference type="EMBL" id="FMIO01000473">
    <property type="protein sequence ID" value="SCL95407.1"/>
    <property type="molecule type" value="Genomic_DNA"/>
</dbReference>
<keyword evidence="1" id="KW-0472">Membrane</keyword>
<organism evidence="2 3">
    <name type="scientific">Plasmodium chabaudi adami</name>
    <dbReference type="NCBI Taxonomy" id="5826"/>
    <lineage>
        <taxon>Eukaryota</taxon>
        <taxon>Sar</taxon>
        <taxon>Alveolata</taxon>
        <taxon>Apicomplexa</taxon>
        <taxon>Aconoidasida</taxon>
        <taxon>Haemosporida</taxon>
        <taxon>Plasmodiidae</taxon>
        <taxon>Plasmodium</taxon>
        <taxon>Plasmodium (Vinckeia)</taxon>
    </lineage>
</organism>
<evidence type="ECO:0000313" key="3">
    <source>
        <dbReference type="Proteomes" id="UP000195879"/>
    </source>
</evidence>
<feature type="transmembrane region" description="Helical" evidence="1">
    <location>
        <begin position="243"/>
        <end position="264"/>
    </location>
</feature>
<sequence length="292" mass="34272">MNENMCKIFEVVWEDFPDELDSDGNYKFDAIGFCDTYCGNDCDNNCNNDIDKINAGCLFIFNSLFGDSDSYMNNAKSNMNITQYILAWLSYMLGLKNDNNINLNYFYNEYINKIKEYNIVITGAESYYNSYKDLIDQKENFMKMDKNIIFKFYDAFKSLCIMYNEINEDTTHYDKCLEKANAFAEKYTELKEDYNIDKDSSYNELLSILSNDYDSFIKKHGTLCSDLPSLSDYSRSSATKNTLIPVLSIFVAIPFFFGIAYKYSLFGFDKRHQRQYLREKIKKIKKKMASYV</sequence>
<proteinExistence type="predicted"/>